<proteinExistence type="predicted"/>
<evidence type="ECO:0000313" key="1">
    <source>
        <dbReference type="EMBL" id="CAE4664478.1"/>
    </source>
</evidence>
<name>A0A7S4WIU9_9STRA</name>
<gene>
    <name evidence="1" type="ORF">DBRI00130_LOCUS42359</name>
</gene>
<dbReference type="AlphaFoldDB" id="A0A7S4WIU9"/>
<accession>A0A7S4WIU9</accession>
<sequence length="133" mass="15132">MYYSFQHVMSSCLMLPCARSTRFLMKIFSVVKLGSSNGVFTNIDFLHFFRERLTSSETITSSRCTYTRITLTLLNVPPLKDRAQRKCIRGYTSVPPFCSDAAIAAFFALTCRLNSSNSFFFSSASIRRWNFAG</sequence>
<reference evidence="1" key="1">
    <citation type="submission" date="2021-01" db="EMBL/GenBank/DDBJ databases">
        <authorList>
            <person name="Corre E."/>
            <person name="Pelletier E."/>
            <person name="Niang G."/>
            <person name="Scheremetjew M."/>
            <person name="Finn R."/>
            <person name="Kale V."/>
            <person name="Holt S."/>
            <person name="Cochrane G."/>
            <person name="Meng A."/>
            <person name="Brown T."/>
            <person name="Cohen L."/>
        </authorList>
    </citation>
    <scope>NUCLEOTIDE SEQUENCE</scope>
    <source>
        <strain evidence="1">GSO104</strain>
    </source>
</reference>
<organism evidence="1">
    <name type="scientific">Ditylum brightwellii</name>
    <dbReference type="NCBI Taxonomy" id="49249"/>
    <lineage>
        <taxon>Eukaryota</taxon>
        <taxon>Sar</taxon>
        <taxon>Stramenopiles</taxon>
        <taxon>Ochrophyta</taxon>
        <taxon>Bacillariophyta</taxon>
        <taxon>Mediophyceae</taxon>
        <taxon>Lithodesmiophycidae</taxon>
        <taxon>Lithodesmiales</taxon>
        <taxon>Lithodesmiaceae</taxon>
        <taxon>Ditylum</taxon>
    </lineage>
</organism>
<dbReference type="EMBL" id="HBNS01058915">
    <property type="protein sequence ID" value="CAE4664478.1"/>
    <property type="molecule type" value="Transcribed_RNA"/>
</dbReference>
<protein>
    <submittedName>
        <fullName evidence="1">Uncharacterized protein</fullName>
    </submittedName>
</protein>